<dbReference type="EMBL" id="JAAALK010002008">
    <property type="protein sequence ID" value="KAG8038405.1"/>
    <property type="molecule type" value="Genomic_DNA"/>
</dbReference>
<dbReference type="Proteomes" id="UP000729402">
    <property type="component" value="Unassembled WGS sequence"/>
</dbReference>
<accession>A0A8J5QPM9</accession>
<keyword evidence="3" id="KW-1185">Reference proteome</keyword>
<evidence type="ECO:0000313" key="2">
    <source>
        <dbReference type="EMBL" id="KAG8038405.1"/>
    </source>
</evidence>
<evidence type="ECO:0000256" key="1">
    <source>
        <dbReference type="SAM" id="MobiDB-lite"/>
    </source>
</evidence>
<name>A0A8J5QPM9_ZIZPA</name>
<comment type="caution">
    <text evidence="2">The sequence shown here is derived from an EMBL/GenBank/DDBJ whole genome shotgun (WGS) entry which is preliminary data.</text>
</comment>
<feature type="region of interest" description="Disordered" evidence="1">
    <location>
        <begin position="1"/>
        <end position="38"/>
    </location>
</feature>
<feature type="region of interest" description="Disordered" evidence="1">
    <location>
        <begin position="51"/>
        <end position="91"/>
    </location>
</feature>
<reference evidence="2" key="1">
    <citation type="journal article" date="2021" name="bioRxiv">
        <title>Whole Genome Assembly and Annotation of Northern Wild Rice, Zizania palustris L., Supports a Whole Genome Duplication in the Zizania Genus.</title>
        <authorList>
            <person name="Haas M."/>
            <person name="Kono T."/>
            <person name="Macchietto M."/>
            <person name="Millas R."/>
            <person name="McGilp L."/>
            <person name="Shao M."/>
            <person name="Duquette J."/>
            <person name="Hirsch C.N."/>
            <person name="Kimball J."/>
        </authorList>
    </citation>
    <scope>NUCLEOTIDE SEQUENCE</scope>
    <source>
        <tissue evidence="2">Fresh leaf tissue</tissue>
    </source>
</reference>
<feature type="compositionally biased region" description="Basic residues" evidence="1">
    <location>
        <begin position="1"/>
        <end position="11"/>
    </location>
</feature>
<gene>
    <name evidence="2" type="ORF">GUJ93_ZPchr0353g2931</name>
</gene>
<dbReference type="AlphaFoldDB" id="A0A8J5QPM9"/>
<protein>
    <submittedName>
        <fullName evidence="2">Uncharacterized protein</fullName>
    </submittedName>
</protein>
<feature type="compositionally biased region" description="Low complexity" evidence="1">
    <location>
        <begin position="60"/>
        <end position="69"/>
    </location>
</feature>
<evidence type="ECO:0000313" key="3">
    <source>
        <dbReference type="Proteomes" id="UP000729402"/>
    </source>
</evidence>
<feature type="compositionally biased region" description="Polar residues" evidence="1">
    <location>
        <begin position="76"/>
        <end position="87"/>
    </location>
</feature>
<proteinExistence type="predicted"/>
<reference evidence="2" key="2">
    <citation type="submission" date="2021-02" db="EMBL/GenBank/DDBJ databases">
        <authorList>
            <person name="Kimball J.A."/>
            <person name="Haas M.W."/>
            <person name="Macchietto M."/>
            <person name="Kono T."/>
            <person name="Duquette J."/>
            <person name="Shao M."/>
        </authorList>
    </citation>
    <scope>NUCLEOTIDE SEQUENCE</scope>
    <source>
        <tissue evidence="2">Fresh leaf tissue</tissue>
    </source>
</reference>
<sequence>MARGKTVKGHRVGSEKSVPRLHPRISKRTPPATATASATATARLVGLVLNAHPLSPPHPHSVSRSLPSPALLPPTGGTSQHSRQQRPSIEGELVDLVAEAAAAAPHRTTVTLVLMCF</sequence>
<feature type="compositionally biased region" description="Low complexity" evidence="1">
    <location>
        <begin position="29"/>
        <end position="38"/>
    </location>
</feature>
<organism evidence="2 3">
    <name type="scientific">Zizania palustris</name>
    <name type="common">Northern wild rice</name>
    <dbReference type="NCBI Taxonomy" id="103762"/>
    <lineage>
        <taxon>Eukaryota</taxon>
        <taxon>Viridiplantae</taxon>
        <taxon>Streptophyta</taxon>
        <taxon>Embryophyta</taxon>
        <taxon>Tracheophyta</taxon>
        <taxon>Spermatophyta</taxon>
        <taxon>Magnoliopsida</taxon>
        <taxon>Liliopsida</taxon>
        <taxon>Poales</taxon>
        <taxon>Poaceae</taxon>
        <taxon>BOP clade</taxon>
        <taxon>Oryzoideae</taxon>
        <taxon>Oryzeae</taxon>
        <taxon>Zizaniinae</taxon>
        <taxon>Zizania</taxon>
    </lineage>
</organism>